<dbReference type="AlphaFoldDB" id="A0A0U0ZN52"/>
<dbReference type="Proteomes" id="UP000045782">
    <property type="component" value="Unassembled WGS sequence"/>
</dbReference>
<accession>A0A0U0ZN52</accession>
<reference evidence="1 3" key="1">
    <citation type="submission" date="2015-03" db="EMBL/GenBank/DDBJ databases">
        <authorList>
            <consortium name="Pathogen Informatics"/>
            <person name="Murphy D."/>
        </authorList>
    </citation>
    <scope>NUCLEOTIDE SEQUENCE [LARGE SCALE GENOMIC DNA]</scope>
    <source>
        <strain evidence="1 3">PAP036</strain>
    </source>
</reference>
<reference evidence="2 4" key="2">
    <citation type="submission" date="2015-03" db="EMBL/GenBank/DDBJ databases">
        <authorList>
            <person name="Murphy D."/>
        </authorList>
    </citation>
    <scope>NUCLEOTIDE SEQUENCE [LARGE SCALE GENOMIC DNA]</scope>
    <source>
        <strain evidence="2 4">PAP088</strain>
    </source>
</reference>
<evidence type="ECO:0000313" key="1">
    <source>
        <dbReference type="EMBL" id="CPT10674.1"/>
    </source>
</evidence>
<name>A0A0U0ZN52_9MYCO</name>
<dbReference type="Proteomes" id="UP000038487">
    <property type="component" value="Unassembled WGS sequence"/>
</dbReference>
<protein>
    <submittedName>
        <fullName evidence="2">CalR9 protein</fullName>
    </submittedName>
</protein>
<organism evidence="2 4">
    <name type="scientific">Mycobacteroides abscessus</name>
    <dbReference type="NCBI Taxonomy" id="36809"/>
    <lineage>
        <taxon>Bacteria</taxon>
        <taxon>Bacillati</taxon>
        <taxon>Actinomycetota</taxon>
        <taxon>Actinomycetes</taxon>
        <taxon>Mycobacteriales</taxon>
        <taxon>Mycobacteriaceae</taxon>
        <taxon>Mycobacteroides</taxon>
    </lineage>
</organism>
<evidence type="ECO:0000313" key="4">
    <source>
        <dbReference type="Proteomes" id="UP000045782"/>
    </source>
</evidence>
<evidence type="ECO:0000313" key="3">
    <source>
        <dbReference type="Proteomes" id="UP000038487"/>
    </source>
</evidence>
<dbReference type="EMBL" id="CSUW01000002">
    <property type="protein sequence ID" value="CPT10674.1"/>
    <property type="molecule type" value="Genomic_DNA"/>
</dbReference>
<gene>
    <name evidence="1" type="ORF">ERS075527_01057</name>
    <name evidence="2" type="ORF">ERS075579_03006</name>
</gene>
<sequence length="411" mass="46213">MNAALGLCDMGDNDESKNSVVTEYLLLGLRFDRIESGYVDSFTGDPALRQRVENEPTPNPADLARQATTLRAELAASDLDGARKAFIDTHLKALACAGRKFAGEDIGFVDEVHDYFDVRIAKGDEERYRQAHEALENVLPEGGSLLERKTAYDRSQEIDPSRLRECVDAFSSALRDRVRADFPLPDTETVKYEVVSDKPWSGFNYYEGNYRSTVAVNSDLKQYLNNVPALIAHESYPGHHTEHCRKEAGLVRIGEQAEQTIFLVNTPQCLMAEGLADLALYAAVGEDWGLWAQEIYADLGLRFDGEQAQAIGRARAGLINVRQDAALMLHDEHRDVEDVIAFLKRWLLVSDERARHMLKFLSSPLWRAYISTYVEGYQLLKGWLDRRPAEQSLTARFGRLLDEPLVASTLV</sequence>
<evidence type="ECO:0000313" key="2">
    <source>
        <dbReference type="EMBL" id="CPV58586.1"/>
    </source>
</evidence>
<dbReference type="EMBL" id="CSWP01000006">
    <property type="protein sequence ID" value="CPV58586.1"/>
    <property type="molecule type" value="Genomic_DNA"/>
</dbReference>
<proteinExistence type="predicted"/>